<dbReference type="EMBL" id="GBRH01171459">
    <property type="protein sequence ID" value="JAE26437.1"/>
    <property type="molecule type" value="Transcribed_RNA"/>
</dbReference>
<reference evidence="1" key="1">
    <citation type="submission" date="2014-09" db="EMBL/GenBank/DDBJ databases">
        <authorList>
            <person name="Magalhaes I.L.F."/>
            <person name="Oliveira U."/>
            <person name="Santos F.R."/>
            <person name="Vidigal T.H.D.A."/>
            <person name="Brescovit A.D."/>
            <person name="Santos A.J."/>
        </authorList>
    </citation>
    <scope>NUCLEOTIDE SEQUENCE</scope>
    <source>
        <tissue evidence="1">Shoot tissue taken approximately 20 cm above the soil surface</tissue>
    </source>
</reference>
<protein>
    <submittedName>
        <fullName evidence="1">Uncharacterized protein</fullName>
    </submittedName>
</protein>
<sequence>MAAAFVGTNQYTLPVGCIASSSDHLMQIIPINNFTVLNAPNANLFIQRTTDEVSIVNRVELNACHVVTM</sequence>
<proteinExistence type="predicted"/>
<dbReference type="AlphaFoldDB" id="A0A0A9GPM1"/>
<reference evidence="1" key="2">
    <citation type="journal article" date="2015" name="Data Brief">
        <title>Shoot transcriptome of the giant reed, Arundo donax.</title>
        <authorList>
            <person name="Barrero R.A."/>
            <person name="Guerrero F.D."/>
            <person name="Moolhuijzen P."/>
            <person name="Goolsby J.A."/>
            <person name="Tidwell J."/>
            <person name="Bellgard S.E."/>
            <person name="Bellgard M.I."/>
        </authorList>
    </citation>
    <scope>NUCLEOTIDE SEQUENCE</scope>
    <source>
        <tissue evidence="1">Shoot tissue taken approximately 20 cm above the soil surface</tissue>
    </source>
</reference>
<evidence type="ECO:0000313" key="1">
    <source>
        <dbReference type="EMBL" id="JAE26437.1"/>
    </source>
</evidence>
<name>A0A0A9GPM1_ARUDO</name>
<organism evidence="1">
    <name type="scientific">Arundo donax</name>
    <name type="common">Giant reed</name>
    <name type="synonym">Donax arundinaceus</name>
    <dbReference type="NCBI Taxonomy" id="35708"/>
    <lineage>
        <taxon>Eukaryota</taxon>
        <taxon>Viridiplantae</taxon>
        <taxon>Streptophyta</taxon>
        <taxon>Embryophyta</taxon>
        <taxon>Tracheophyta</taxon>
        <taxon>Spermatophyta</taxon>
        <taxon>Magnoliopsida</taxon>
        <taxon>Liliopsida</taxon>
        <taxon>Poales</taxon>
        <taxon>Poaceae</taxon>
        <taxon>PACMAD clade</taxon>
        <taxon>Arundinoideae</taxon>
        <taxon>Arundineae</taxon>
        <taxon>Arundo</taxon>
    </lineage>
</organism>
<accession>A0A0A9GPM1</accession>